<evidence type="ECO:0000256" key="1">
    <source>
        <dbReference type="ARBA" id="ARBA00004496"/>
    </source>
</evidence>
<evidence type="ECO:0000313" key="7">
    <source>
        <dbReference type="Proteomes" id="UP001215956"/>
    </source>
</evidence>
<dbReference type="SUPFAM" id="SSF69695">
    <property type="entry name" value="SRP19"/>
    <property type="match status" value="1"/>
</dbReference>
<dbReference type="InterPro" id="IPR036521">
    <property type="entry name" value="SRP19-like_sf"/>
</dbReference>
<dbReference type="PANTHER" id="PTHR17453:SF0">
    <property type="entry name" value="SIGNAL RECOGNITION PARTICLE 19 KDA PROTEIN"/>
    <property type="match status" value="1"/>
</dbReference>
<evidence type="ECO:0000256" key="3">
    <source>
        <dbReference type="ARBA" id="ARBA00023135"/>
    </source>
</evidence>
<dbReference type="Gene3D" id="3.30.56.30">
    <property type="entry name" value="Signal recognition particle, SRP19-like subunit"/>
    <property type="match status" value="1"/>
</dbReference>
<keyword evidence="2 5" id="KW-0963">Cytoplasm</keyword>
<evidence type="ECO:0000256" key="4">
    <source>
        <dbReference type="ARBA" id="ARBA00023274"/>
    </source>
</evidence>
<name>A0ABT5XFX0_9EURY</name>
<comment type="subcellular location">
    <subcellularLocation>
        <location evidence="1 5">Cytoplasm</location>
    </subcellularLocation>
</comment>
<dbReference type="InterPro" id="IPR002778">
    <property type="entry name" value="Signal_recog_particle_SRP19"/>
</dbReference>
<dbReference type="InterPro" id="IPR022938">
    <property type="entry name" value="SRP19_arc-type"/>
</dbReference>
<reference evidence="6 7" key="1">
    <citation type="submission" date="2023-03" db="EMBL/GenBank/DDBJ databases">
        <title>Whole genome sequencing of Methanotrichaceae archaeon M04Ac.</title>
        <authorList>
            <person name="Khomyakova M.A."/>
            <person name="Merkel A.Y."/>
            <person name="Slobodkin A.I."/>
        </authorList>
    </citation>
    <scope>NUCLEOTIDE SEQUENCE [LARGE SCALE GENOMIC DNA]</scope>
    <source>
        <strain evidence="6 7">M04Ac</strain>
    </source>
</reference>
<accession>A0ABT5XFX0</accession>
<keyword evidence="4 5" id="KW-0687">Ribonucleoprotein</keyword>
<comment type="function">
    <text evidence="5">Involved in targeting and insertion of nascent membrane proteins into the cytoplasmic membrane. Binds directly to 7S RNA and mediates binding of the 54 kDa subunit of the SRP.</text>
</comment>
<keyword evidence="5" id="KW-0694">RNA-binding</keyword>
<dbReference type="NCBIfam" id="NF001973">
    <property type="entry name" value="PRK00754.1"/>
    <property type="match status" value="1"/>
</dbReference>
<dbReference type="Proteomes" id="UP001215956">
    <property type="component" value="Unassembled WGS sequence"/>
</dbReference>
<dbReference type="Pfam" id="PF01922">
    <property type="entry name" value="SRP19"/>
    <property type="match status" value="1"/>
</dbReference>
<comment type="similarity">
    <text evidence="5">Belongs to the SRP19 family.</text>
</comment>
<keyword evidence="3 5" id="KW-0733">Signal recognition particle</keyword>
<keyword evidence="7" id="KW-1185">Reference proteome</keyword>
<comment type="subunit">
    <text evidence="5">Part of the signal recognition particle protein translocation system, which is composed of SRP and FtsY. Archaeal SRP consists of a 7S RNA molecule of 300 nucleotides and two protein subunits: SRP54 and SRP19.</text>
</comment>
<evidence type="ECO:0000256" key="2">
    <source>
        <dbReference type="ARBA" id="ARBA00022490"/>
    </source>
</evidence>
<proteinExistence type="inferred from homology"/>
<sequence length="95" mass="10801">MSKKEGRVVIWPAYIDAARSRGQGRAISKRDAIDKPSIDEIIMAAMELGLQAEAQRDKHYPKEWWEKSGRVLVPKRGAKTALVKEIAKMIKKRRG</sequence>
<dbReference type="PANTHER" id="PTHR17453">
    <property type="entry name" value="SIGNAL RECOGNITION PARTICLE 19 KD PROTEIN"/>
    <property type="match status" value="1"/>
</dbReference>
<dbReference type="RefSeq" id="WP_316969323.1">
    <property type="nucleotide sequence ID" value="NZ_JARFPL010000025.1"/>
</dbReference>
<dbReference type="HAMAP" id="MF_00305">
    <property type="entry name" value="SRP19"/>
    <property type="match status" value="1"/>
</dbReference>
<dbReference type="EMBL" id="JARFPL010000025">
    <property type="protein sequence ID" value="MDF0593618.1"/>
    <property type="molecule type" value="Genomic_DNA"/>
</dbReference>
<evidence type="ECO:0000313" key="6">
    <source>
        <dbReference type="EMBL" id="MDF0593618.1"/>
    </source>
</evidence>
<gene>
    <name evidence="5" type="primary">srp19</name>
    <name evidence="6" type="ORF">P0O24_08485</name>
</gene>
<evidence type="ECO:0000256" key="5">
    <source>
        <dbReference type="HAMAP-Rule" id="MF_00305"/>
    </source>
</evidence>
<organism evidence="6 7">
    <name type="scientific">Candidatus Methanocrinis alkalitolerans</name>
    <dbReference type="NCBI Taxonomy" id="3033395"/>
    <lineage>
        <taxon>Archaea</taxon>
        <taxon>Methanobacteriati</taxon>
        <taxon>Methanobacteriota</taxon>
        <taxon>Stenosarchaea group</taxon>
        <taxon>Methanomicrobia</taxon>
        <taxon>Methanotrichales</taxon>
        <taxon>Methanotrichaceae</taxon>
        <taxon>Methanocrinis</taxon>
    </lineage>
</organism>
<comment type="caution">
    <text evidence="6">The sequence shown here is derived from an EMBL/GenBank/DDBJ whole genome shotgun (WGS) entry which is preliminary data.</text>
</comment>
<protein>
    <recommendedName>
        <fullName evidence="5">Signal recognition particle 19 kDa protein</fullName>
        <shortName evidence="5">SRP19</shortName>
    </recommendedName>
</protein>